<accession>A0A380MWC8</accession>
<dbReference type="RefSeq" id="WP_072576531.1">
    <property type="nucleotide sequence ID" value="NZ_LWHB01000081.1"/>
</dbReference>
<reference evidence="2 3" key="1">
    <citation type="submission" date="2018-06" db="EMBL/GenBank/DDBJ databases">
        <authorList>
            <consortium name="Pathogen Informatics"/>
            <person name="Doyle S."/>
        </authorList>
    </citation>
    <scope>NUCLEOTIDE SEQUENCE [LARGE SCALE GENOMIC DNA]</scope>
    <source>
        <strain evidence="2 3">NCTC13337</strain>
    </source>
</reference>
<dbReference type="AlphaFoldDB" id="A0A380MWC8"/>
<gene>
    <name evidence="2" type="ORF">NCTC13337_01823</name>
</gene>
<organism evidence="2 3">
    <name type="scientific">Suttonella ornithocola</name>
    <dbReference type="NCBI Taxonomy" id="279832"/>
    <lineage>
        <taxon>Bacteria</taxon>
        <taxon>Pseudomonadati</taxon>
        <taxon>Pseudomonadota</taxon>
        <taxon>Gammaproteobacteria</taxon>
        <taxon>Cardiobacteriales</taxon>
        <taxon>Cardiobacteriaceae</taxon>
        <taxon>Suttonella</taxon>
    </lineage>
</organism>
<keyword evidence="1" id="KW-0812">Transmembrane</keyword>
<protein>
    <submittedName>
        <fullName evidence="2">Uncharacterized protein</fullName>
    </submittedName>
</protein>
<evidence type="ECO:0000313" key="3">
    <source>
        <dbReference type="Proteomes" id="UP000254601"/>
    </source>
</evidence>
<keyword evidence="1" id="KW-1133">Transmembrane helix</keyword>
<dbReference type="EMBL" id="UHIC01000001">
    <property type="protein sequence ID" value="SUO96356.1"/>
    <property type="molecule type" value="Genomic_DNA"/>
</dbReference>
<evidence type="ECO:0000313" key="2">
    <source>
        <dbReference type="EMBL" id="SUO96356.1"/>
    </source>
</evidence>
<feature type="transmembrane region" description="Helical" evidence="1">
    <location>
        <begin position="93"/>
        <end position="114"/>
    </location>
</feature>
<evidence type="ECO:0000256" key="1">
    <source>
        <dbReference type="SAM" id="Phobius"/>
    </source>
</evidence>
<name>A0A380MWC8_9GAMM</name>
<dbReference type="Proteomes" id="UP000254601">
    <property type="component" value="Unassembled WGS sequence"/>
</dbReference>
<keyword evidence="1" id="KW-0472">Membrane</keyword>
<sequence length="115" mass="13505">MNYKKAKYILAISDFIPLAKEIHHKNIKVMENILAIEDIIDTKEGISKKEELISEYEKDVSSLIFDNKNLFPFLIDYLENIHQIYGSRLERNLWAFGGWFCGSFAAMLLIKYVFH</sequence>
<proteinExistence type="predicted"/>
<keyword evidence="3" id="KW-1185">Reference proteome</keyword>